<proteinExistence type="predicted"/>
<dbReference type="Proteomes" id="UP000076858">
    <property type="component" value="Unassembled WGS sequence"/>
</dbReference>
<comment type="caution">
    <text evidence="1">The sequence shown here is derived from an EMBL/GenBank/DDBJ whole genome shotgun (WGS) entry which is preliminary data.</text>
</comment>
<dbReference type="EMBL" id="LRGB01005678">
    <property type="protein sequence ID" value="KZS01968.1"/>
    <property type="molecule type" value="Genomic_DNA"/>
</dbReference>
<evidence type="ECO:0000313" key="2">
    <source>
        <dbReference type="Proteomes" id="UP000076858"/>
    </source>
</evidence>
<evidence type="ECO:0000313" key="1">
    <source>
        <dbReference type="EMBL" id="KZS01968.1"/>
    </source>
</evidence>
<reference evidence="1 2" key="1">
    <citation type="submission" date="2016-03" db="EMBL/GenBank/DDBJ databases">
        <title>EvidentialGene: Evidence-directed Construction of Genes on Genomes.</title>
        <authorList>
            <person name="Gilbert D.G."/>
            <person name="Choi J.-H."/>
            <person name="Mockaitis K."/>
            <person name="Colbourne J."/>
            <person name="Pfrender M."/>
        </authorList>
    </citation>
    <scope>NUCLEOTIDE SEQUENCE [LARGE SCALE GENOMIC DNA]</scope>
    <source>
        <strain evidence="1 2">Xinb3</strain>
        <tissue evidence="1">Complete organism</tissue>
    </source>
</reference>
<accession>A0A164J4P9</accession>
<protein>
    <submittedName>
        <fullName evidence="1">Uncharacterized protein</fullName>
    </submittedName>
</protein>
<dbReference type="AlphaFoldDB" id="A0A164J4P9"/>
<keyword evidence="2" id="KW-1185">Reference proteome</keyword>
<gene>
    <name evidence="1" type="ORF">APZ42_001181</name>
</gene>
<organism evidence="1 2">
    <name type="scientific">Daphnia magna</name>
    <dbReference type="NCBI Taxonomy" id="35525"/>
    <lineage>
        <taxon>Eukaryota</taxon>
        <taxon>Metazoa</taxon>
        <taxon>Ecdysozoa</taxon>
        <taxon>Arthropoda</taxon>
        <taxon>Crustacea</taxon>
        <taxon>Branchiopoda</taxon>
        <taxon>Diplostraca</taxon>
        <taxon>Cladocera</taxon>
        <taxon>Anomopoda</taxon>
        <taxon>Daphniidae</taxon>
        <taxon>Daphnia</taxon>
    </lineage>
</organism>
<sequence>MTRTIRPAVKTIHDITNRIMMETGSAREHIKSDCSRLDNGSPLKGGGPLHVTLTTTIVGERLRCWNMFHSQRREQLHSGGLYATLR</sequence>
<name>A0A164J4P9_9CRUS</name>